<comment type="catalytic activity">
    <reaction evidence="1 9">
        <text>Transfers a segment of a (1-&gt;4)-alpha-D-glucan chain to a primary hydroxy group in a similar glucan chain.</text>
        <dbReference type="EC" id="2.4.1.18"/>
    </reaction>
</comment>
<accession>A0ABS7MHP6</accession>
<evidence type="ECO:0000256" key="1">
    <source>
        <dbReference type="ARBA" id="ARBA00000826"/>
    </source>
</evidence>
<dbReference type="Pfam" id="PF00128">
    <property type="entry name" value="Alpha-amylase"/>
    <property type="match status" value="1"/>
</dbReference>
<dbReference type="NCBIfam" id="NF008967">
    <property type="entry name" value="PRK12313.1"/>
    <property type="match status" value="1"/>
</dbReference>
<dbReference type="InterPro" id="IPR044143">
    <property type="entry name" value="GlgB_N_E_set_prok"/>
</dbReference>
<dbReference type="InterPro" id="IPR013783">
    <property type="entry name" value="Ig-like_fold"/>
</dbReference>
<feature type="region of interest" description="Disordered" evidence="10">
    <location>
        <begin position="194"/>
        <end position="213"/>
    </location>
</feature>
<dbReference type="EC" id="2.4.1.18" evidence="9"/>
<feature type="active site" description="Nucleophile" evidence="9">
    <location>
        <position position="361"/>
    </location>
</feature>
<evidence type="ECO:0000256" key="10">
    <source>
        <dbReference type="SAM" id="MobiDB-lite"/>
    </source>
</evidence>
<dbReference type="InterPro" id="IPR014756">
    <property type="entry name" value="Ig_E-set"/>
</dbReference>
<comment type="subunit">
    <text evidence="9">Monomer.</text>
</comment>
<feature type="compositionally biased region" description="Polar residues" evidence="10">
    <location>
        <begin position="690"/>
        <end position="703"/>
    </location>
</feature>
<comment type="pathway">
    <text evidence="2 9">Glycan biosynthesis; glycogen biosynthesis.</text>
</comment>
<dbReference type="InterPro" id="IPR037439">
    <property type="entry name" value="Branching_enzy"/>
</dbReference>
<dbReference type="InterPro" id="IPR017853">
    <property type="entry name" value="GH"/>
</dbReference>
<dbReference type="NCBIfam" id="NF003811">
    <property type="entry name" value="PRK05402.1"/>
    <property type="match status" value="1"/>
</dbReference>
<feature type="active site" description="Proton donor" evidence="9">
    <location>
        <position position="415"/>
    </location>
</feature>
<protein>
    <recommendedName>
        <fullName evidence="9">1,4-alpha-glucan branching enzyme GlgB</fullName>
        <ecNumber evidence="9">2.4.1.18</ecNumber>
    </recommendedName>
    <alternativeName>
        <fullName evidence="9">1,4-alpha-D-glucan:1,4-alpha-D-glucan 6-glucosyl-transferase</fullName>
    </alternativeName>
    <alternativeName>
        <fullName evidence="9">Alpha-(1-&gt;4)-glucan branching enzyme</fullName>
    </alternativeName>
    <alternativeName>
        <fullName evidence="9">Glycogen branching enzyme</fullName>
        <shortName evidence="9">BE</shortName>
    </alternativeName>
</protein>
<dbReference type="HAMAP" id="MF_00685">
    <property type="entry name" value="GlgB"/>
    <property type="match status" value="1"/>
</dbReference>
<dbReference type="InterPro" id="IPR013780">
    <property type="entry name" value="Glyco_hydro_b"/>
</dbReference>
<feature type="compositionally biased region" description="Polar residues" evidence="10">
    <location>
        <begin position="763"/>
        <end position="774"/>
    </location>
</feature>
<feature type="region of interest" description="Disordered" evidence="10">
    <location>
        <begin position="687"/>
        <end position="810"/>
    </location>
</feature>
<dbReference type="PIRSF" id="PIRSF000463">
    <property type="entry name" value="GlgB"/>
    <property type="match status" value="1"/>
</dbReference>
<dbReference type="SMART" id="SM00642">
    <property type="entry name" value="Aamy"/>
    <property type="match status" value="1"/>
</dbReference>
<dbReference type="InterPro" id="IPR006407">
    <property type="entry name" value="GlgB"/>
</dbReference>
<dbReference type="Proteomes" id="UP000700908">
    <property type="component" value="Unassembled WGS sequence"/>
</dbReference>
<keyword evidence="13" id="KW-1185">Reference proteome</keyword>
<evidence type="ECO:0000256" key="9">
    <source>
        <dbReference type="HAMAP-Rule" id="MF_00685"/>
    </source>
</evidence>
<evidence type="ECO:0000256" key="7">
    <source>
        <dbReference type="ARBA" id="ARBA00023056"/>
    </source>
</evidence>
<keyword evidence="4 9" id="KW-0321">Glycogen metabolism</keyword>
<feature type="compositionally biased region" description="Basic and acidic residues" evidence="10">
    <location>
        <begin position="195"/>
        <end position="205"/>
    </location>
</feature>
<evidence type="ECO:0000256" key="2">
    <source>
        <dbReference type="ARBA" id="ARBA00004964"/>
    </source>
</evidence>
<evidence type="ECO:0000313" key="12">
    <source>
        <dbReference type="EMBL" id="MBY4796828.1"/>
    </source>
</evidence>
<dbReference type="CDD" id="cd11322">
    <property type="entry name" value="AmyAc_Glg_BE"/>
    <property type="match status" value="1"/>
</dbReference>
<dbReference type="PANTHER" id="PTHR43651">
    <property type="entry name" value="1,4-ALPHA-GLUCAN-BRANCHING ENZYME"/>
    <property type="match status" value="1"/>
</dbReference>
<evidence type="ECO:0000256" key="5">
    <source>
        <dbReference type="ARBA" id="ARBA00022676"/>
    </source>
</evidence>
<organism evidence="12 13">
    <name type="scientific">Collinsella ureilytica</name>
    <dbReference type="NCBI Taxonomy" id="2869515"/>
    <lineage>
        <taxon>Bacteria</taxon>
        <taxon>Bacillati</taxon>
        <taxon>Actinomycetota</taxon>
        <taxon>Coriobacteriia</taxon>
        <taxon>Coriobacteriales</taxon>
        <taxon>Coriobacteriaceae</taxon>
        <taxon>Collinsella</taxon>
    </lineage>
</organism>
<dbReference type="CDD" id="cd02855">
    <property type="entry name" value="E_set_GBE_prok_N"/>
    <property type="match status" value="1"/>
</dbReference>
<gene>
    <name evidence="9 12" type="primary">glgB</name>
    <name evidence="12" type="ORF">K6V98_00385</name>
</gene>
<dbReference type="InterPro" id="IPR006047">
    <property type="entry name" value="GH13_cat_dom"/>
</dbReference>
<dbReference type="NCBIfam" id="TIGR01515">
    <property type="entry name" value="branching_enzym"/>
    <property type="match status" value="1"/>
</dbReference>
<comment type="function">
    <text evidence="9">Catalyzes the formation of the alpha-1,6-glucosidic linkages in glycogen by scission of a 1,4-alpha-linked oligosaccharide from growing alpha-1,4-glucan chains and the subsequent attachment of the oligosaccharide to the alpha-1,6 position.</text>
</comment>
<dbReference type="Gene3D" id="3.20.20.80">
    <property type="entry name" value="Glycosidases"/>
    <property type="match status" value="1"/>
</dbReference>
<dbReference type="PANTHER" id="PTHR43651:SF3">
    <property type="entry name" value="1,4-ALPHA-GLUCAN-BRANCHING ENZYME"/>
    <property type="match status" value="1"/>
</dbReference>
<dbReference type="Gene3D" id="2.60.40.10">
    <property type="entry name" value="Immunoglobulins"/>
    <property type="match status" value="1"/>
</dbReference>
<dbReference type="SUPFAM" id="SSF81296">
    <property type="entry name" value="E set domains"/>
    <property type="match status" value="1"/>
</dbReference>
<sequence>MQALTFVSNRGIDGVDTVNISAQQRLGSAQQRLGSAQQRITDDDIYLFRQGSWQRAWEKMGAHQAVIDGEAGWLFRVWAPDVRSVSVVGEFNGWNGDTAPMSPIADSGLWEAFVPGAQAGQLYKYLIETDTGKLLHKADPYAFYSEQAPGTASALWSLDGHTWNDHAWMRKRKKTQLLSMPLNIYEVHLGSWKRHGNEPQGEPRADGTWPGPGDPFPAQRGTCYTYEDLSRELVEYVVDMGYTHIEIMPISEHPFDGSWGYQTTGYFSATSRYGTPQQLMAFIDACHAAGIGVIMDWVPGHFCADEQGLSSFNGHMLYEQGIHPNWGTHKVDFGRGEVVSLLLSNALFWTELFHLDGIRVDGVSSMLYMNFGVDNPADKVFNHLGTEEDLDASAFLRRVNSAMGREHPDVLMIAEESTAWPLVTYPPEDGGLGFHLKWDMGWMNDTLSYMQTDFPWRPGAHGLLTFSIMYSFNENFVLPLSHDEVVNGKCSLIQRMPGDQWRQFAGLRTLALYQMTHPGAKLNFMGNEIGQYIEWRYYESIQWFLADEFPLHHDHQVFCRELNHLYTAQRALWERSYTQNGFEWINADDSEKSVISYIRKGERPQDDLLVIINFTPAYYERFRVGVPTPGKWRQVFNSDEERYGGSGKTNSRPCVSVEESSDGLEHSILPCLPPLAGLVFRRVQPRAQAGSATKTSSKRQSASQRDRSAQLLKAASPGSKTNTSHSKAQKSTAHTRTASSKAATASVKKSTSTKKASATPAKQSQDTKTSTAATKQAVRTKKTASARPSSAARIKKSTPAPSQSRPKRSS</sequence>
<dbReference type="InterPro" id="IPR004193">
    <property type="entry name" value="Glyco_hydro_13_N"/>
</dbReference>
<dbReference type="SUPFAM" id="SSF51011">
    <property type="entry name" value="Glycosyl hydrolase domain"/>
    <property type="match status" value="1"/>
</dbReference>
<comment type="similarity">
    <text evidence="3 9">Belongs to the glycosyl hydrolase 13 family. GlgB subfamily.</text>
</comment>
<evidence type="ECO:0000256" key="8">
    <source>
        <dbReference type="ARBA" id="ARBA00023277"/>
    </source>
</evidence>
<dbReference type="Gene3D" id="2.60.40.1180">
    <property type="entry name" value="Golgi alpha-mannosidase II"/>
    <property type="match status" value="1"/>
</dbReference>
<keyword evidence="8 9" id="KW-0119">Carbohydrate metabolism</keyword>
<evidence type="ECO:0000313" key="13">
    <source>
        <dbReference type="Proteomes" id="UP000700908"/>
    </source>
</evidence>
<dbReference type="Pfam" id="PF02806">
    <property type="entry name" value="Alpha-amylase_C"/>
    <property type="match status" value="1"/>
</dbReference>
<evidence type="ECO:0000259" key="11">
    <source>
        <dbReference type="SMART" id="SM00642"/>
    </source>
</evidence>
<dbReference type="InterPro" id="IPR006048">
    <property type="entry name" value="A-amylase/branching_C"/>
</dbReference>
<feature type="compositionally biased region" description="Low complexity" evidence="10">
    <location>
        <begin position="730"/>
        <end position="762"/>
    </location>
</feature>
<evidence type="ECO:0000256" key="4">
    <source>
        <dbReference type="ARBA" id="ARBA00022600"/>
    </source>
</evidence>
<name>A0ABS7MHP6_9ACTN</name>
<feature type="domain" description="Glycosyl hydrolase family 13 catalytic" evidence="11">
    <location>
        <begin position="186"/>
        <end position="560"/>
    </location>
</feature>
<dbReference type="Pfam" id="PF02922">
    <property type="entry name" value="CBM_48"/>
    <property type="match status" value="1"/>
</dbReference>
<feature type="region of interest" description="Disordered" evidence="10">
    <location>
        <begin position="638"/>
        <end position="658"/>
    </location>
</feature>
<dbReference type="EMBL" id="JAIMFO010000004">
    <property type="protein sequence ID" value="MBY4796828.1"/>
    <property type="molecule type" value="Genomic_DNA"/>
</dbReference>
<dbReference type="SUPFAM" id="SSF51445">
    <property type="entry name" value="(Trans)glycosidases"/>
    <property type="match status" value="1"/>
</dbReference>
<proteinExistence type="inferred from homology"/>
<comment type="caution">
    <text evidence="12">The sequence shown here is derived from an EMBL/GenBank/DDBJ whole genome shotgun (WGS) entry which is preliminary data.</text>
</comment>
<evidence type="ECO:0000256" key="6">
    <source>
        <dbReference type="ARBA" id="ARBA00022679"/>
    </source>
</evidence>
<keyword evidence="6 9" id="KW-0808">Transferase</keyword>
<reference evidence="12 13" key="1">
    <citation type="submission" date="2021-08" db="EMBL/GenBank/DDBJ databases">
        <title>Collinsella faecalis sp. nov. isolated from swine faeces.</title>
        <authorList>
            <person name="Oh B.S."/>
            <person name="Lee J.H."/>
        </authorList>
    </citation>
    <scope>NUCLEOTIDE SEQUENCE [LARGE SCALE GENOMIC DNA]</scope>
    <source>
        <strain evidence="12 13">AGMB00827</strain>
    </source>
</reference>
<dbReference type="RefSeq" id="WP_222198556.1">
    <property type="nucleotide sequence ID" value="NZ_JAIMFO010000004.1"/>
</dbReference>
<evidence type="ECO:0000256" key="3">
    <source>
        <dbReference type="ARBA" id="ARBA00009000"/>
    </source>
</evidence>
<keyword evidence="5 9" id="KW-0328">Glycosyltransferase</keyword>
<keyword evidence="7 9" id="KW-0320">Glycogen biosynthesis</keyword>